<evidence type="ECO:0000256" key="8">
    <source>
        <dbReference type="ARBA" id="ARBA00022723"/>
    </source>
</evidence>
<proteinExistence type="inferred from homology"/>
<evidence type="ECO:0000256" key="6">
    <source>
        <dbReference type="ARBA" id="ARBA00022485"/>
    </source>
</evidence>
<comment type="catalytic activity">
    <reaction evidence="1 12">
        <text>(S)-malate = fumarate + H2O</text>
        <dbReference type="Rhea" id="RHEA:12460"/>
        <dbReference type="ChEBI" id="CHEBI:15377"/>
        <dbReference type="ChEBI" id="CHEBI:15589"/>
        <dbReference type="ChEBI" id="CHEBI:29806"/>
        <dbReference type="EC" id="4.2.1.2"/>
    </reaction>
</comment>
<evidence type="ECO:0000256" key="10">
    <source>
        <dbReference type="ARBA" id="ARBA00023014"/>
    </source>
</evidence>
<feature type="domain" description="Fe-S hydro-lyase tartrate dehydratase beta-type catalytic" evidence="14">
    <location>
        <begin position="332"/>
        <end position="537"/>
    </location>
</feature>
<dbReference type="InterPro" id="IPR011167">
    <property type="entry name" value="Fe_dep_fumarate_hydratase"/>
</dbReference>
<evidence type="ECO:0000256" key="4">
    <source>
        <dbReference type="ARBA" id="ARBA00008876"/>
    </source>
</evidence>
<dbReference type="InterPro" id="IPR051208">
    <property type="entry name" value="Class-I_Fumarase/Tartrate_DH"/>
</dbReference>
<dbReference type="NCBIfam" id="TIGR00722">
    <property type="entry name" value="ttdA_fumA_fumB"/>
    <property type="match status" value="1"/>
</dbReference>
<evidence type="ECO:0000259" key="14">
    <source>
        <dbReference type="Pfam" id="PF05683"/>
    </source>
</evidence>
<dbReference type="EC" id="4.2.1.2" evidence="12"/>
<dbReference type="InterPro" id="IPR020557">
    <property type="entry name" value="Fumarate_lyase_CS"/>
</dbReference>
<evidence type="ECO:0000256" key="11">
    <source>
        <dbReference type="ARBA" id="ARBA00023239"/>
    </source>
</evidence>
<dbReference type="PANTHER" id="PTHR30389:SF0">
    <property type="entry name" value="FUMARATE HYDRATASE CLASS I, AEROBIC"/>
    <property type="match status" value="1"/>
</dbReference>
<organism evidence="15 16">
    <name type="scientific">Candidatus Electronema aureum</name>
    <dbReference type="NCBI Taxonomy" id="2005002"/>
    <lineage>
        <taxon>Bacteria</taxon>
        <taxon>Pseudomonadati</taxon>
        <taxon>Thermodesulfobacteriota</taxon>
        <taxon>Desulfobulbia</taxon>
        <taxon>Desulfobulbales</taxon>
        <taxon>Desulfobulbaceae</taxon>
        <taxon>Candidatus Electronema</taxon>
    </lineage>
</organism>
<reference evidence="15" key="1">
    <citation type="submission" date="2017-07" db="EMBL/GenBank/DDBJ databases">
        <title>The cable genome - Insights into the physiology and evolution of filamentous bacteria capable of sulfide oxidation via long distance electron transfer.</title>
        <authorList>
            <person name="Thorup C."/>
            <person name="Bjerg J.T."/>
            <person name="Schreiber L."/>
            <person name="Nielsen L.P."/>
            <person name="Kjeldsen K.U."/>
            <person name="Boesen T."/>
            <person name="Boggild A."/>
            <person name="Meysman F."/>
            <person name="Geelhoed J."/>
            <person name="Schramm A."/>
        </authorList>
    </citation>
    <scope>NUCLEOTIDE SEQUENCE [LARGE SCALE GENOMIC DNA]</scope>
    <source>
        <strain evidence="15">GS</strain>
    </source>
</reference>
<keyword evidence="10 12" id="KW-0411">Iron-sulfur</keyword>
<evidence type="ECO:0000256" key="7">
    <source>
        <dbReference type="ARBA" id="ARBA00022532"/>
    </source>
</evidence>
<evidence type="ECO:0000256" key="12">
    <source>
        <dbReference type="PIRNR" id="PIRNR001394"/>
    </source>
</evidence>
<evidence type="ECO:0000256" key="2">
    <source>
        <dbReference type="ARBA" id="ARBA00001966"/>
    </source>
</evidence>
<keyword evidence="16" id="KW-1185">Reference proteome</keyword>
<feature type="domain" description="Fe-S hydro-lyase tartrate dehydratase alpha-type catalytic" evidence="13">
    <location>
        <begin position="51"/>
        <end position="326"/>
    </location>
</feature>
<evidence type="ECO:0000313" key="15">
    <source>
        <dbReference type="EMBL" id="TAA75959.1"/>
    </source>
</evidence>
<dbReference type="EMBL" id="NQJD01000002">
    <property type="protein sequence ID" value="TAA75959.1"/>
    <property type="molecule type" value="Genomic_DNA"/>
</dbReference>
<keyword evidence="11 12" id="KW-0456">Lyase</keyword>
<evidence type="ECO:0000256" key="3">
    <source>
        <dbReference type="ARBA" id="ARBA00004859"/>
    </source>
</evidence>
<evidence type="ECO:0000313" key="16">
    <source>
        <dbReference type="Proteomes" id="UP000316238"/>
    </source>
</evidence>
<evidence type="ECO:0000256" key="1">
    <source>
        <dbReference type="ARBA" id="ARBA00000929"/>
    </source>
</evidence>
<comment type="cofactor">
    <cofactor evidence="2 12">
        <name>[4Fe-4S] cluster</name>
        <dbReference type="ChEBI" id="CHEBI:49883"/>
    </cofactor>
</comment>
<dbReference type="InterPro" id="IPR004647">
    <property type="entry name" value="Fe-S_hydro-lyase_TtdB-typ_cat"/>
</dbReference>
<dbReference type="Pfam" id="PF05681">
    <property type="entry name" value="Fumerase"/>
    <property type="match status" value="1"/>
</dbReference>
<comment type="caution">
    <text evidence="15">The sequence shown here is derived from an EMBL/GenBank/DDBJ whole genome shotgun (WGS) entry which is preliminary data.</text>
</comment>
<evidence type="ECO:0000256" key="9">
    <source>
        <dbReference type="ARBA" id="ARBA00023004"/>
    </source>
</evidence>
<dbReference type="Gene3D" id="3.20.130.10">
    <property type="entry name" value="Fe-S hydro-lyase, tartrate dehydratase beta-type, catalytic domain"/>
    <property type="match status" value="1"/>
</dbReference>
<dbReference type="PIRSF" id="PIRSF001394">
    <property type="entry name" value="Fe_dep_fumar_hy"/>
    <property type="match status" value="1"/>
</dbReference>
<dbReference type="InterPro" id="IPR036660">
    <property type="entry name" value="Fe-S_hydroAse_TtdB_cat_sf"/>
</dbReference>
<keyword evidence="7" id="KW-0816">Tricarboxylic acid cycle</keyword>
<dbReference type="Proteomes" id="UP000316238">
    <property type="component" value="Unassembled WGS sequence"/>
</dbReference>
<keyword evidence="9 12" id="KW-0408">Iron</keyword>
<dbReference type="GO" id="GO:0051539">
    <property type="term" value="F:4 iron, 4 sulfur cluster binding"/>
    <property type="evidence" value="ECO:0007669"/>
    <property type="project" value="UniProtKB-UniRule"/>
</dbReference>
<keyword evidence="6 12" id="KW-0004">4Fe-4S</keyword>
<evidence type="ECO:0000256" key="5">
    <source>
        <dbReference type="ARBA" id="ARBA00011738"/>
    </source>
</evidence>
<dbReference type="InterPro" id="IPR004646">
    <property type="entry name" value="Fe-S_hydro-lyase_TtdA-typ_cat"/>
</dbReference>
<sequence length="542" mass="58817">MPAPAYSPLFPLGDDLTKYRLLSGPARHISAEPFADTEILKIAPEALRVLARAAFREVSFFLRPEHNRQCAAILDDPSASDNDRAVALALLRNAEISAQGVLPLCQDTGTAIVVAKKGQQIWTGGDDTAWLSAGIAAAYAEENLRYSQTAALSMFEETNTGNNLPARIEIEAVPGSEYRFLFMAKGGGSANKTFLYQETKAVLNSSALKRFLTEKMKTLGTAACPPYHLAFVIGGTSAEATLKVVKLASAKYLDTLPTAGNQHGQAFRDLELERELLEEARRCGIGAQFGGRHFAHDVRVIRLPRHGASCPIGLGVSCAADRNLKAKIDRSGIWIEQLDHEPGRLIPAYLRGKKDEGAVRIDLSQGMVAVLAQLDKLPVAARVLLNGPVIVGRDIAHAKWKELLDQGRPLPDYLKRHPVYCAGPAKTPPGMASGSFGPTTAGRMDDYVDLLQKQGGSLVMIAKGNRSPQVTQACRENGGFYLGSIGGPAALLAQECIRRVECIDYAELGMEAVWRIEVEDFPAFVLVDNKGNDFFRQLKQLK</sequence>
<protein>
    <recommendedName>
        <fullName evidence="12">Fumarate hydratase class I</fullName>
        <ecNumber evidence="12">4.2.1.2</ecNumber>
    </recommendedName>
</protein>
<dbReference type="GO" id="GO:0046872">
    <property type="term" value="F:metal ion binding"/>
    <property type="evidence" value="ECO:0007669"/>
    <property type="project" value="UniProtKB-UniRule"/>
</dbReference>
<accession>A0A521G4L0</accession>
<evidence type="ECO:0000259" key="13">
    <source>
        <dbReference type="Pfam" id="PF05681"/>
    </source>
</evidence>
<comment type="subunit">
    <text evidence="5 12">Homodimer.</text>
</comment>
<gene>
    <name evidence="15" type="ORF">CDV28_10281</name>
</gene>
<dbReference type="GO" id="GO:0004333">
    <property type="term" value="F:fumarate hydratase activity"/>
    <property type="evidence" value="ECO:0007669"/>
    <property type="project" value="UniProtKB-UniRule"/>
</dbReference>
<dbReference type="GO" id="GO:0006099">
    <property type="term" value="P:tricarboxylic acid cycle"/>
    <property type="evidence" value="ECO:0007669"/>
    <property type="project" value="UniProtKB-KW"/>
</dbReference>
<comment type="pathway">
    <text evidence="3">Carbohydrate metabolism; tricarboxylic acid cycle; (S)-malate from fumarate: step 1/1.</text>
</comment>
<comment type="similarity">
    <text evidence="4 12">Belongs to the class-I fumarase family.</text>
</comment>
<keyword evidence="8 12" id="KW-0479">Metal-binding</keyword>
<dbReference type="PANTHER" id="PTHR30389">
    <property type="entry name" value="FUMARATE HYDRATASE-RELATED"/>
    <property type="match status" value="1"/>
</dbReference>
<comment type="function">
    <text evidence="12">Catalyzes the reversible hydration of fumarate to (S)-malate.</text>
</comment>
<name>A0A521G4L0_9BACT</name>
<dbReference type="PROSITE" id="PS00163">
    <property type="entry name" value="FUMARATE_LYASES"/>
    <property type="match status" value="1"/>
</dbReference>
<dbReference type="Pfam" id="PF05683">
    <property type="entry name" value="Fumerase_C"/>
    <property type="match status" value="1"/>
</dbReference>
<dbReference type="NCBIfam" id="TIGR00723">
    <property type="entry name" value="ttdB_fumA_fumB"/>
    <property type="match status" value="1"/>
</dbReference>
<dbReference type="SUPFAM" id="SSF117457">
    <property type="entry name" value="FumA C-terminal domain-like"/>
    <property type="match status" value="1"/>
</dbReference>
<dbReference type="AlphaFoldDB" id="A0A521G4L0"/>